<dbReference type="InterPro" id="IPR013249">
    <property type="entry name" value="RNA_pol_sigma70_r4_t2"/>
</dbReference>
<evidence type="ECO:0000313" key="3">
    <source>
        <dbReference type="Proteomes" id="UP000003490"/>
    </source>
</evidence>
<dbReference type="InterPro" id="IPR036388">
    <property type="entry name" value="WH-like_DNA-bd_sf"/>
</dbReference>
<feature type="domain" description="RNA polymerase sigma factor 70 region 4 type 2" evidence="1">
    <location>
        <begin position="92"/>
        <end position="140"/>
    </location>
</feature>
<dbReference type="GO" id="GO:0016987">
    <property type="term" value="F:sigma factor activity"/>
    <property type="evidence" value="ECO:0007669"/>
    <property type="project" value="InterPro"/>
</dbReference>
<name>A7VQI7_9FIRM</name>
<dbReference type="AlphaFoldDB" id="A7VQI7"/>
<gene>
    <name evidence="2" type="ORF">CLOLEP_00817</name>
</gene>
<dbReference type="InterPro" id="IPR013324">
    <property type="entry name" value="RNA_pol_sigma_r3/r4-like"/>
</dbReference>
<dbReference type="eggNOG" id="COG1595">
    <property type="taxonomic scope" value="Bacteria"/>
</dbReference>
<dbReference type="GO" id="GO:0003677">
    <property type="term" value="F:DNA binding"/>
    <property type="evidence" value="ECO:0007669"/>
    <property type="project" value="InterPro"/>
</dbReference>
<reference evidence="2 3" key="1">
    <citation type="submission" date="2007-08" db="EMBL/GenBank/DDBJ databases">
        <title>Draft genome sequence of Clostridium leptum (DSM 753).</title>
        <authorList>
            <person name="Sudarsanam P."/>
            <person name="Ley R."/>
            <person name="Guruge J."/>
            <person name="Turnbaugh P.J."/>
            <person name="Mahowald M."/>
            <person name="Liep D."/>
            <person name="Gordon J."/>
        </authorList>
    </citation>
    <scope>NUCLEOTIDE SEQUENCE [LARGE SCALE GENOMIC DNA]</scope>
    <source>
        <strain evidence="2 3">DSM 753</strain>
    </source>
</reference>
<dbReference type="Pfam" id="PF08281">
    <property type="entry name" value="Sigma70_r4_2"/>
    <property type="match status" value="1"/>
</dbReference>
<protein>
    <submittedName>
        <fullName evidence="2">Sigma-70, region 4</fullName>
    </submittedName>
</protein>
<proteinExistence type="predicted"/>
<evidence type="ECO:0000313" key="2">
    <source>
        <dbReference type="EMBL" id="EDO62398.1"/>
    </source>
</evidence>
<comment type="caution">
    <text evidence="2">The sequence shown here is derived from an EMBL/GenBank/DDBJ whole genome shotgun (WGS) entry which is preliminary data.</text>
</comment>
<accession>A7VQI7</accession>
<dbReference type="Gene3D" id="1.10.10.10">
    <property type="entry name" value="Winged helix-like DNA-binding domain superfamily/Winged helix DNA-binding domain"/>
    <property type="match status" value="1"/>
</dbReference>
<dbReference type="SUPFAM" id="SSF88659">
    <property type="entry name" value="Sigma3 and sigma4 domains of RNA polymerase sigma factors"/>
    <property type="match status" value="1"/>
</dbReference>
<evidence type="ECO:0000259" key="1">
    <source>
        <dbReference type="Pfam" id="PF08281"/>
    </source>
</evidence>
<sequence length="146" mass="17701">MNGGKEVAYNKARAEKEWLKWKATEEAQLRELRVDEDTIQRLHYYDWESFKAERNYQRWNVQSEEYINQQITEDQPEITTTEQLLDEIESPELYTMLSKVDKLTLRIILMKIEGFSNREIAASLGMEEYAVNMRIYRLRKNFKKYF</sequence>
<dbReference type="HOGENOM" id="CLU_097493_0_1_9"/>
<reference evidence="2 3" key="2">
    <citation type="submission" date="2007-08" db="EMBL/GenBank/DDBJ databases">
        <authorList>
            <person name="Fulton L."/>
            <person name="Clifton S."/>
            <person name="Fulton B."/>
            <person name="Xu J."/>
            <person name="Minx P."/>
            <person name="Pepin K.H."/>
            <person name="Johnson M."/>
            <person name="Thiruvilangam P."/>
            <person name="Bhonagiri V."/>
            <person name="Nash W.E."/>
            <person name="Wang C."/>
            <person name="Mardis E.R."/>
            <person name="Wilson R.K."/>
        </authorList>
    </citation>
    <scope>NUCLEOTIDE SEQUENCE [LARGE SCALE GENOMIC DNA]</scope>
    <source>
        <strain evidence="2 3">DSM 753</strain>
    </source>
</reference>
<dbReference type="GO" id="GO:0006352">
    <property type="term" value="P:DNA-templated transcription initiation"/>
    <property type="evidence" value="ECO:0007669"/>
    <property type="project" value="InterPro"/>
</dbReference>
<organism evidence="2 3">
    <name type="scientific">[Clostridium] leptum DSM 753</name>
    <dbReference type="NCBI Taxonomy" id="428125"/>
    <lineage>
        <taxon>Bacteria</taxon>
        <taxon>Bacillati</taxon>
        <taxon>Bacillota</taxon>
        <taxon>Clostridia</taxon>
        <taxon>Eubacteriales</taxon>
        <taxon>Oscillospiraceae</taxon>
        <taxon>Oscillospiraceae incertae sedis</taxon>
    </lineage>
</organism>
<dbReference type="Proteomes" id="UP000003490">
    <property type="component" value="Unassembled WGS sequence"/>
</dbReference>
<dbReference type="EMBL" id="ABCB02000015">
    <property type="protein sequence ID" value="EDO62398.1"/>
    <property type="molecule type" value="Genomic_DNA"/>
</dbReference>